<keyword evidence="2" id="KW-1185">Reference proteome</keyword>
<reference evidence="1 2" key="1">
    <citation type="journal article" date="2024" name="J Genomics">
        <title>Draft genome sequencing and assembly of Favolaschia claudopus CIRM-BRFM 2984 isolated from oak limbs.</title>
        <authorList>
            <person name="Navarro D."/>
            <person name="Drula E."/>
            <person name="Chaduli D."/>
            <person name="Cazenave R."/>
            <person name="Ahrendt S."/>
            <person name="Wang J."/>
            <person name="Lipzen A."/>
            <person name="Daum C."/>
            <person name="Barry K."/>
            <person name="Grigoriev I.V."/>
            <person name="Favel A."/>
            <person name="Rosso M.N."/>
            <person name="Martin F."/>
        </authorList>
    </citation>
    <scope>NUCLEOTIDE SEQUENCE [LARGE SCALE GENOMIC DNA]</scope>
    <source>
        <strain evidence="1 2">CIRM-BRFM 2984</strain>
    </source>
</reference>
<sequence length="102" mass="11422">LVVNLNACTGGHRDPFDKKLCLVVPFGPFKGGELCLYETGFCFDLCMGDVLIFPSCDITHFNLHFTGYRGTPVLHSDRQGDSWVKDFHGWSEHFVTHSTSPT</sequence>
<name>A0AAV9YY46_9AGAR</name>
<dbReference type="Proteomes" id="UP001362999">
    <property type="component" value="Unassembled WGS sequence"/>
</dbReference>
<dbReference type="AlphaFoldDB" id="A0AAV9YY46"/>
<feature type="non-terminal residue" evidence="1">
    <location>
        <position position="1"/>
    </location>
</feature>
<organism evidence="1 2">
    <name type="scientific">Favolaschia claudopus</name>
    <dbReference type="NCBI Taxonomy" id="2862362"/>
    <lineage>
        <taxon>Eukaryota</taxon>
        <taxon>Fungi</taxon>
        <taxon>Dikarya</taxon>
        <taxon>Basidiomycota</taxon>
        <taxon>Agaricomycotina</taxon>
        <taxon>Agaricomycetes</taxon>
        <taxon>Agaricomycetidae</taxon>
        <taxon>Agaricales</taxon>
        <taxon>Marasmiineae</taxon>
        <taxon>Mycenaceae</taxon>
        <taxon>Favolaschia</taxon>
    </lineage>
</organism>
<accession>A0AAV9YY46</accession>
<proteinExistence type="predicted"/>
<dbReference type="Gene3D" id="3.60.130.30">
    <property type="match status" value="1"/>
</dbReference>
<evidence type="ECO:0000313" key="2">
    <source>
        <dbReference type="Proteomes" id="UP001362999"/>
    </source>
</evidence>
<comment type="caution">
    <text evidence="1">The sequence shown here is derived from an EMBL/GenBank/DDBJ whole genome shotgun (WGS) entry which is preliminary data.</text>
</comment>
<evidence type="ECO:0000313" key="1">
    <source>
        <dbReference type="EMBL" id="KAK6964712.1"/>
    </source>
</evidence>
<protein>
    <submittedName>
        <fullName evidence="1">Uncharacterized protein</fullName>
    </submittedName>
</protein>
<dbReference type="EMBL" id="JAWWNJ010000336">
    <property type="protein sequence ID" value="KAK6964712.1"/>
    <property type="molecule type" value="Genomic_DNA"/>
</dbReference>
<gene>
    <name evidence="1" type="ORF">R3P38DRAFT_2592027</name>
</gene>